<dbReference type="ESTHER" id="rhisn-c3kl46">
    <property type="family name" value="Duf_900"/>
</dbReference>
<protein>
    <recommendedName>
        <fullName evidence="4">Lipoprotein</fullName>
    </recommendedName>
</protein>
<evidence type="ECO:0008006" key="4">
    <source>
        <dbReference type="Google" id="ProtNLM"/>
    </source>
</evidence>
<dbReference type="EMBL" id="CP000874">
    <property type="protein sequence ID" value="ACP23132.1"/>
    <property type="molecule type" value="Genomic_DNA"/>
</dbReference>
<dbReference type="OrthoDB" id="9797755at2"/>
<reference evidence="3" key="1">
    <citation type="journal article" date="2004" name="J. Bacteriol.">
        <title>An evolutionary hot spot: the pNGR234b replicon of Rhizobium sp. strain NGR234.</title>
        <authorList>
            <person name="Streit W.R."/>
            <person name="Schmitz R.A."/>
            <person name="Perret X."/>
            <person name="Staehelin C."/>
            <person name="Deakin W.J."/>
            <person name="Raasch C."/>
            <person name="Liesegang H."/>
            <person name="Broughton W.J."/>
        </authorList>
    </citation>
    <scope>NUCLEOTIDE SEQUENCE [LARGE SCALE GENOMIC DNA]</scope>
    <source>
        <strain evidence="3">NBRC 101917 / NGR234</strain>
    </source>
</reference>
<keyword evidence="1" id="KW-0472">Membrane</keyword>
<proteinExistence type="predicted"/>
<dbReference type="SUPFAM" id="SSF53474">
    <property type="entry name" value="alpha/beta-Hydrolases"/>
    <property type="match status" value="1"/>
</dbReference>
<keyword evidence="1" id="KW-0812">Transmembrane</keyword>
<accession>C3KL46</accession>
<dbReference type="InterPro" id="IPR014586">
    <property type="entry name" value="UCP033909"/>
</dbReference>
<dbReference type="AlphaFoldDB" id="C3KL46"/>
<organism evidence="2 3">
    <name type="scientific">Sinorhizobium fredii (strain NBRC 101917 / NGR234)</name>
    <dbReference type="NCBI Taxonomy" id="394"/>
    <lineage>
        <taxon>Bacteria</taxon>
        <taxon>Pseudomonadati</taxon>
        <taxon>Pseudomonadota</taxon>
        <taxon>Alphaproteobacteria</taxon>
        <taxon>Hyphomicrobiales</taxon>
        <taxon>Rhizobiaceae</taxon>
        <taxon>Sinorhizobium/Ensifer group</taxon>
        <taxon>Sinorhizobium</taxon>
    </lineage>
</organism>
<dbReference type="PIRSF" id="PIRSF033909">
    <property type="entry name" value="UCP033909"/>
    <property type="match status" value="1"/>
</dbReference>
<dbReference type="HOGENOM" id="CLU_547329_0_0_5"/>
<evidence type="ECO:0000256" key="1">
    <source>
        <dbReference type="SAM" id="Phobius"/>
    </source>
</evidence>
<dbReference type="KEGG" id="rhi:NGR_b16810"/>
<dbReference type="InterPro" id="IPR029058">
    <property type="entry name" value="AB_hydrolase_fold"/>
</dbReference>
<dbReference type="PATRIC" id="fig|394.7.peg.2098"/>
<feature type="transmembrane region" description="Helical" evidence="1">
    <location>
        <begin position="66"/>
        <end position="86"/>
    </location>
</feature>
<evidence type="ECO:0000313" key="2">
    <source>
        <dbReference type="EMBL" id="ACP23132.1"/>
    </source>
</evidence>
<dbReference type="InterPro" id="IPR010297">
    <property type="entry name" value="DUF900_hydrolase"/>
</dbReference>
<keyword evidence="2" id="KW-0614">Plasmid</keyword>
<dbReference type="Pfam" id="PF05990">
    <property type="entry name" value="DUF900"/>
    <property type="match status" value="1"/>
</dbReference>
<dbReference type="PANTHER" id="PTHR36513">
    <property type="entry name" value="ABC TRANSMEMBRANE TYPE-1 DOMAIN-CONTAINING PROTEIN"/>
    <property type="match status" value="1"/>
</dbReference>
<dbReference type="PANTHER" id="PTHR36513:SF1">
    <property type="entry name" value="TRANSMEMBRANE PROTEIN"/>
    <property type="match status" value="1"/>
</dbReference>
<dbReference type="Gene3D" id="3.40.50.1820">
    <property type="entry name" value="alpha/beta hydrolase"/>
    <property type="match status" value="1"/>
</dbReference>
<sequence>MPDAFRRGRHHLGIRGRLFLGIEGRDHFGIKGRIASEFANRVAHSYCVAGLGLGRKFTSYIGRVRLINFCLAWAAVLLLVCLAGCATERAEVATQPITESPALPSTQTIQSHSTPGAFDLLYITDRAPVTAANGTLSYGAERAISLSFGSVSLTPTRNSPTSKSQMRVGAVSEIGRFPATPYGVVATANGLSRTPTAVAAHERAAVSLQAEVNRRLAIADRKEVVVFIHGYNNSFDDAARTTGEICRSLQNQFVCIALTWPAGGSGGLFFGYNIDRESSEFSVADLKKAIRIIAEAKGVERLHLLAHSRGTDVLASVVQQLSIEAYVSRSSMWQRYKMANVVFFAPDIDLDVASSKLFAWVSDPDLAFGSQSRPSVVPPQGPLHLTVYSSPGDKALGASSLLFGSALRLGQLAVNRLPKDRSEAASKWAGSRMGGLVDFIEFSGGGFIGHSYFSSNPAVKADLVALIRDRVKAGDPGRQIVEIKRPFWRVSDVQQALR</sequence>
<reference evidence="2 3" key="2">
    <citation type="journal article" date="2009" name="Appl. Environ. Microbiol.">
        <title>Rhizobium sp. strain NGR234 possesses a remarkable number of secretion systems.</title>
        <authorList>
            <person name="Schmeisser C."/>
            <person name="Liesegang H."/>
            <person name="Krysciak D."/>
            <person name="Bakkou N."/>
            <person name="Le Quere A."/>
            <person name="Wollherr A."/>
            <person name="Heinemeyer I."/>
            <person name="Morgenstern B."/>
            <person name="Pommerening-Roeser A."/>
            <person name="Flores M."/>
            <person name="Palacios R."/>
            <person name="Brenner S."/>
            <person name="Gottschalk G."/>
            <person name="Schmitz R.A."/>
            <person name="Broughton W.J."/>
            <person name="Perret X."/>
            <person name="Strittmatter A.W."/>
            <person name="Streit W.R."/>
        </authorList>
    </citation>
    <scope>NUCLEOTIDE SEQUENCE [LARGE SCALE GENOMIC DNA]</scope>
    <source>
        <strain evidence="3">NBRC 101917 / NGR234</strain>
    </source>
</reference>
<evidence type="ECO:0000313" key="3">
    <source>
        <dbReference type="Proteomes" id="UP000001054"/>
    </source>
</evidence>
<geneLocation type="plasmid" evidence="3">
    <name>sym pNGR234b</name>
</geneLocation>
<dbReference type="Proteomes" id="UP000001054">
    <property type="component" value="Plasmid pNGR234b"/>
</dbReference>
<keyword evidence="3" id="KW-1185">Reference proteome</keyword>
<gene>
    <name evidence="2" type="ordered locus">NGR_b16810</name>
</gene>
<keyword evidence="1" id="KW-1133">Transmembrane helix</keyword>
<name>C3KL46_SINFN</name>